<evidence type="ECO:0000256" key="3">
    <source>
        <dbReference type="ARBA" id="ARBA00022989"/>
    </source>
</evidence>
<protein>
    <recommendedName>
        <fullName evidence="6">Methylamine utilisation protein MauE domain-containing protein</fullName>
    </recommendedName>
</protein>
<dbReference type="EMBL" id="JACSOD020000409">
    <property type="protein sequence ID" value="MBM6498263.1"/>
    <property type="molecule type" value="Genomic_DNA"/>
</dbReference>
<dbReference type="Proteomes" id="UP000759529">
    <property type="component" value="Unassembled WGS sequence"/>
</dbReference>
<evidence type="ECO:0000256" key="1">
    <source>
        <dbReference type="ARBA" id="ARBA00004141"/>
    </source>
</evidence>
<evidence type="ECO:0000256" key="5">
    <source>
        <dbReference type="SAM" id="Phobius"/>
    </source>
</evidence>
<feature type="transmembrane region" description="Helical" evidence="5">
    <location>
        <begin position="39"/>
        <end position="60"/>
    </location>
</feature>
<feature type="non-terminal residue" evidence="7">
    <location>
        <position position="1"/>
    </location>
</feature>
<feature type="transmembrane region" description="Helical" evidence="5">
    <location>
        <begin position="67"/>
        <end position="88"/>
    </location>
</feature>
<dbReference type="InterPro" id="IPR009908">
    <property type="entry name" value="Methylamine_util_MauE"/>
</dbReference>
<reference evidence="7 8" key="1">
    <citation type="submission" date="2021-02" db="EMBL/GenBank/DDBJ databases">
        <authorList>
            <person name="Jung H.S."/>
            <person name="Chun B.H."/>
            <person name="Jeon C.O."/>
        </authorList>
    </citation>
    <scope>NUCLEOTIDE SEQUENCE [LARGE SCALE GENOMIC DNA]</scope>
    <source>
        <strain evidence="7 8">LMG 25203</strain>
    </source>
</reference>
<feature type="transmembrane region" description="Helical" evidence="5">
    <location>
        <begin position="108"/>
        <end position="125"/>
    </location>
</feature>
<evidence type="ECO:0000256" key="4">
    <source>
        <dbReference type="ARBA" id="ARBA00023136"/>
    </source>
</evidence>
<dbReference type="Pfam" id="PF07291">
    <property type="entry name" value="MauE"/>
    <property type="match status" value="1"/>
</dbReference>
<accession>A0ABS2CTG9</accession>
<feature type="domain" description="Methylamine utilisation protein MauE" evidence="6">
    <location>
        <begin position="2"/>
        <end position="124"/>
    </location>
</feature>
<gene>
    <name evidence="7" type="ORF">H9X54_002975</name>
</gene>
<keyword evidence="3 5" id="KW-1133">Transmembrane helix</keyword>
<sequence>IYVIALLHIVLFTYAAVSKLLDFENFQVQLGQSPLLSVYATTIAVLVPSVEIVIALALMIPKYRLKALYASAFLMFLFTVYIFMILHFTSFVPCSCGGVLERLSWNGHLIFNLVFVFIGLVTILIQKGVKHTLIITLVGSTVGILFMTLLFLTSENIIQKENPFIRRLPQGTAARVAGIDLRNTSYYLAGATTEKVYLAHPEAPLQVFEYDANLKNQKAHTITLERENYPFKALQLKVVYPYFYIYDKTVPVIYSGLVADWKAKIINDKEFGFNEIVFINQKQLIIRTQKPKTFDNVLAFVSLEDSLEVKFNTDLLQKQTDGIFDTDGTLQYSHELDKMVYTYYYRNQYLITDRQLQLEKRGTTIDTITKAKLKIVKVEKSNTTKLAAPPFMVNKLTTVTHNLVFVNSMLRGRFESVNVWRNATVVDVYDLTNQHYLLSFYVYDEETFRMKDFTATKEALYVISGHFLLKYGFGERITSKLKN</sequence>
<dbReference type="RefSeq" id="WP_204158699.1">
    <property type="nucleotide sequence ID" value="NZ_JACSOD020000409.1"/>
</dbReference>
<comment type="subcellular location">
    <subcellularLocation>
        <location evidence="1">Membrane</location>
        <topology evidence="1">Multi-pass membrane protein</topology>
    </subcellularLocation>
</comment>
<evidence type="ECO:0000259" key="6">
    <source>
        <dbReference type="Pfam" id="PF07291"/>
    </source>
</evidence>
<evidence type="ECO:0000256" key="2">
    <source>
        <dbReference type="ARBA" id="ARBA00022692"/>
    </source>
</evidence>
<keyword evidence="2 5" id="KW-0812">Transmembrane</keyword>
<proteinExistence type="predicted"/>
<organism evidence="7 8">
    <name type="scientific">Flavobacterium macrobrachii</name>
    <dbReference type="NCBI Taxonomy" id="591204"/>
    <lineage>
        <taxon>Bacteria</taxon>
        <taxon>Pseudomonadati</taxon>
        <taxon>Bacteroidota</taxon>
        <taxon>Flavobacteriia</taxon>
        <taxon>Flavobacteriales</taxon>
        <taxon>Flavobacteriaceae</taxon>
        <taxon>Flavobacterium</taxon>
    </lineage>
</organism>
<evidence type="ECO:0000313" key="8">
    <source>
        <dbReference type="Proteomes" id="UP000759529"/>
    </source>
</evidence>
<feature type="transmembrane region" description="Helical" evidence="5">
    <location>
        <begin position="132"/>
        <end position="152"/>
    </location>
</feature>
<comment type="caution">
    <text evidence="7">The sequence shown here is derived from an EMBL/GenBank/DDBJ whole genome shotgun (WGS) entry which is preliminary data.</text>
</comment>
<name>A0ABS2CTG9_9FLAO</name>
<keyword evidence="8" id="KW-1185">Reference proteome</keyword>
<keyword evidence="4 5" id="KW-0472">Membrane</keyword>
<evidence type="ECO:0000313" key="7">
    <source>
        <dbReference type="EMBL" id="MBM6498263.1"/>
    </source>
</evidence>